<evidence type="ECO:0000313" key="3">
    <source>
        <dbReference type="Proteomes" id="UP000198795"/>
    </source>
</evidence>
<protein>
    <recommendedName>
        <fullName evidence="1">Spore protein YkvP/CgeB glycosyl transferase-like domain-containing protein</fullName>
    </recommendedName>
</protein>
<accession>A0A1H0IBU4</accession>
<dbReference type="RefSeq" id="WP_090226722.1">
    <property type="nucleotide sequence ID" value="NZ_FNJC01000001.1"/>
</dbReference>
<proteinExistence type="predicted"/>
<gene>
    <name evidence="2" type="ORF">SAMN04488061_0802</name>
</gene>
<reference evidence="2 3" key="1">
    <citation type="submission" date="2016-10" db="EMBL/GenBank/DDBJ databases">
        <authorList>
            <person name="Varghese N."/>
            <person name="Submissions S."/>
        </authorList>
    </citation>
    <scope>NUCLEOTIDE SEQUENCE [LARGE SCALE GENOMIC DNA]</scope>
    <source>
        <strain evidence="2 3">CGMCC 1.6497</strain>
    </source>
</reference>
<keyword evidence="3" id="KW-1185">Reference proteome</keyword>
<feature type="domain" description="Spore protein YkvP/CgeB glycosyl transferase-like" evidence="1">
    <location>
        <begin position="226"/>
        <end position="347"/>
    </location>
</feature>
<evidence type="ECO:0000259" key="1">
    <source>
        <dbReference type="Pfam" id="PF13524"/>
    </source>
</evidence>
<organism evidence="2 3">
    <name type="scientific">Filomicrobium insigne</name>
    <dbReference type="NCBI Taxonomy" id="418854"/>
    <lineage>
        <taxon>Bacteria</taxon>
        <taxon>Pseudomonadati</taxon>
        <taxon>Pseudomonadota</taxon>
        <taxon>Alphaproteobacteria</taxon>
        <taxon>Hyphomicrobiales</taxon>
        <taxon>Hyphomicrobiaceae</taxon>
        <taxon>Filomicrobium</taxon>
    </lineage>
</organism>
<dbReference type="Proteomes" id="UP000198795">
    <property type="component" value="Unassembled WGS sequence"/>
</dbReference>
<dbReference type="Pfam" id="PF13524">
    <property type="entry name" value="Glyco_trans_1_2"/>
    <property type="match status" value="1"/>
</dbReference>
<sequence>MKILFVMKHRGKAGSTHAVSNYMRLAPHFGHEVAIFGTPIWYIPELKFSMDIEDFDRVVYLFETDLYRILPVHQAIMLNTFPRDRRLIIDTDGMYHELIQLDGYDFNHANEADRKAWIAYMDSLGDTVVHTLMDESRFPKAKALPFFGYDPALEVDAASTPGKVWDILHVGHNWWRWREVERELLPAFHKIRDRVGRIGFLGLWWDEPPDEGPDAGPSDAFLADPYAFKRLRIESPPAVNYNDVIKTMSSARINIMTQRPLLRHLKHLTLKYFEIFCADTIPLLMLDEDHAEEVYGPAARELTLPGRAAEKIVDVLENEDKYRDIVADVRTHLKIHHAYEARARELFETLESLPA</sequence>
<dbReference type="InterPro" id="IPR055259">
    <property type="entry name" value="YkvP/CgeB_Glyco_trans-like"/>
</dbReference>
<name>A0A1H0IBU4_9HYPH</name>
<dbReference type="EMBL" id="FNJC01000001">
    <property type="protein sequence ID" value="SDO28862.1"/>
    <property type="molecule type" value="Genomic_DNA"/>
</dbReference>
<evidence type="ECO:0000313" key="2">
    <source>
        <dbReference type="EMBL" id="SDO28862.1"/>
    </source>
</evidence>
<comment type="caution">
    <text evidence="2">The sequence shown here is derived from an EMBL/GenBank/DDBJ whole genome shotgun (WGS) entry which is preliminary data.</text>
</comment>